<proteinExistence type="predicted"/>
<gene>
    <name evidence="2" type="ORF">A2304_03385</name>
</gene>
<keyword evidence="1" id="KW-0472">Membrane</keyword>
<dbReference type="EMBL" id="MGFE01000023">
    <property type="protein sequence ID" value="OGL98102.1"/>
    <property type="molecule type" value="Genomic_DNA"/>
</dbReference>
<dbReference type="AlphaFoldDB" id="A0A1F7W5L5"/>
<sequence length="486" mass="52960">MKFPELKGLTLNVFAPSFIWTLAAANMFIAGWSLSGPWFVLGFSAATFVVVGSAWAFFKAATALRDNAGRTVRLLLYASLVGGMVAASWDLVPPMPWRRGEIESSSPKPELVSKPVAVTGMPFVPVGPERLAYVPANVMALITEARHALEDTNLDVSECSGPGKGALACRGDYMLAVTDSAGAVAYVSLYEKSQPSKPGYKVTLGRNGGRKSGVNPDIVVEHPPGITVLALKTAINWAGDATWAVYVPYSPEINTPEVRAAGVAYLWERVVANREALRTDGVRSKFFKELVADVIPADHVFTLVLTENVTHPEPFKAGGSNARRLELLNEALAQLGANQTKAWDYRASGVGARGKGQYMPKTYSALCGAYGLTCPSHDVGTRDDNLVFKLMFFHADDEWRGIKNKEWLRGKPMLMRLYLAAGYNGFYGHAAKAIRTCGVAGWRKSAPTCAKPLRDETRPYLDKYAWIYGQHFDAVQNDAEQDAENQ</sequence>
<comment type="caution">
    <text evidence="2">The sequence shown here is derived from an EMBL/GenBank/DDBJ whole genome shotgun (WGS) entry which is preliminary data.</text>
</comment>
<accession>A0A1F7W5L5</accession>
<organism evidence="2 3">
    <name type="scientific">Candidatus Uhrbacteria bacterium RIFOXYB2_FULL_57_15</name>
    <dbReference type="NCBI Taxonomy" id="1802422"/>
    <lineage>
        <taxon>Bacteria</taxon>
        <taxon>Candidatus Uhriibacteriota</taxon>
    </lineage>
</organism>
<feature type="transmembrane region" description="Helical" evidence="1">
    <location>
        <begin position="38"/>
        <end position="62"/>
    </location>
</feature>
<feature type="transmembrane region" description="Helical" evidence="1">
    <location>
        <begin position="12"/>
        <end position="32"/>
    </location>
</feature>
<name>A0A1F7W5L5_9BACT</name>
<evidence type="ECO:0000313" key="3">
    <source>
        <dbReference type="Proteomes" id="UP000176501"/>
    </source>
</evidence>
<protein>
    <submittedName>
        <fullName evidence="2">Uncharacterized protein</fullName>
    </submittedName>
</protein>
<keyword evidence="1" id="KW-0812">Transmembrane</keyword>
<dbReference type="Proteomes" id="UP000176501">
    <property type="component" value="Unassembled WGS sequence"/>
</dbReference>
<feature type="transmembrane region" description="Helical" evidence="1">
    <location>
        <begin position="74"/>
        <end position="92"/>
    </location>
</feature>
<evidence type="ECO:0000256" key="1">
    <source>
        <dbReference type="SAM" id="Phobius"/>
    </source>
</evidence>
<reference evidence="2 3" key="1">
    <citation type="journal article" date="2016" name="Nat. Commun.">
        <title>Thousands of microbial genomes shed light on interconnected biogeochemical processes in an aquifer system.</title>
        <authorList>
            <person name="Anantharaman K."/>
            <person name="Brown C.T."/>
            <person name="Hug L.A."/>
            <person name="Sharon I."/>
            <person name="Castelle C.J."/>
            <person name="Probst A.J."/>
            <person name="Thomas B.C."/>
            <person name="Singh A."/>
            <person name="Wilkins M.J."/>
            <person name="Karaoz U."/>
            <person name="Brodie E.L."/>
            <person name="Williams K.H."/>
            <person name="Hubbard S.S."/>
            <person name="Banfield J.F."/>
        </authorList>
    </citation>
    <scope>NUCLEOTIDE SEQUENCE [LARGE SCALE GENOMIC DNA]</scope>
</reference>
<keyword evidence="1" id="KW-1133">Transmembrane helix</keyword>
<evidence type="ECO:0000313" key="2">
    <source>
        <dbReference type="EMBL" id="OGL98102.1"/>
    </source>
</evidence>